<protein>
    <recommendedName>
        <fullName evidence="1">Transposase IS200-like domain-containing protein</fullName>
    </recommendedName>
</protein>
<dbReference type="PANTHER" id="PTHR36966">
    <property type="entry name" value="REP-ASSOCIATED TYROSINE TRANSPOSASE"/>
    <property type="match status" value="1"/>
</dbReference>
<evidence type="ECO:0000313" key="2">
    <source>
        <dbReference type="EMBL" id="AEG01262.1"/>
    </source>
</evidence>
<dbReference type="PANTHER" id="PTHR36966:SF1">
    <property type="entry name" value="REP-ASSOCIATED TYROSINE TRANSPOSASE"/>
    <property type="match status" value="1"/>
</dbReference>
<dbReference type="STRING" id="857087.Metme_2882"/>
<dbReference type="KEGG" id="mmt:Metme_2882"/>
<proteinExistence type="predicted"/>
<dbReference type="SUPFAM" id="SSF143422">
    <property type="entry name" value="Transposase IS200-like"/>
    <property type="match status" value="1"/>
</dbReference>
<dbReference type="OrthoDB" id="9791101at2"/>
<dbReference type="EMBL" id="CP002738">
    <property type="protein sequence ID" value="AEG01262.1"/>
    <property type="molecule type" value="Genomic_DNA"/>
</dbReference>
<name>G0A106_METMM</name>
<reference key="2">
    <citation type="submission" date="2011-05" db="EMBL/GenBank/DDBJ databases">
        <title>Complete genome sequence of the aerobic marine methanotroph Methylomonas methanica MC09.</title>
        <authorList>
            <person name="Boden R."/>
            <person name="Cunliffe M."/>
            <person name="Scanlan J."/>
            <person name="Moussard H."/>
            <person name="Kits K.D."/>
            <person name="Klotz M."/>
            <person name="Jetten M."/>
            <person name="Vuilleumier S."/>
            <person name="Han J."/>
            <person name="Peters L."/>
            <person name="Mikhailova N."/>
            <person name="Teshima H."/>
            <person name="Tapia R."/>
            <person name="Kyrpides N."/>
            <person name="Ivanova N."/>
            <person name="Pagani I."/>
            <person name="Cheng J.-F."/>
            <person name="Goodwin L."/>
            <person name="Han C."/>
            <person name="Hauser L."/>
            <person name="Land M."/>
            <person name="Lapidus A."/>
            <person name="Lucas S."/>
            <person name="Pitluck S."/>
            <person name="Woyke T."/>
            <person name="Stein L.Y."/>
            <person name="Murrell C."/>
        </authorList>
    </citation>
    <scope>NUCLEOTIDE SEQUENCE</scope>
    <source>
        <strain>MC09</strain>
    </source>
</reference>
<dbReference type="GO" id="GO:0006313">
    <property type="term" value="P:DNA transposition"/>
    <property type="evidence" value="ECO:0007669"/>
    <property type="project" value="InterPro"/>
</dbReference>
<reference evidence="2 3" key="1">
    <citation type="journal article" date="2011" name="J. Bacteriol.">
        <title>Complete Genome Sequence of the Aerobic Marine Methanotroph Methylomonas methanica MC09.</title>
        <authorList>
            <person name="Boden R."/>
            <person name="Cunliffe M."/>
            <person name="Scanlan J."/>
            <person name="Moussard H."/>
            <person name="Kits K.D."/>
            <person name="Klotz M.G."/>
            <person name="Jetten M.S."/>
            <person name="Vuilleumier S."/>
            <person name="Han J."/>
            <person name="Peters L."/>
            <person name="Mikhailova N."/>
            <person name="Teshima H."/>
            <person name="Tapia R."/>
            <person name="Kyrpides N."/>
            <person name="Ivanova N."/>
            <person name="Pagani I."/>
            <person name="Cheng J.F."/>
            <person name="Goodwin L."/>
            <person name="Han C."/>
            <person name="Hauser L."/>
            <person name="Land M.L."/>
            <person name="Lapidus A."/>
            <person name="Lucas S."/>
            <person name="Pitluck S."/>
            <person name="Woyke T."/>
            <person name="Stein L."/>
            <person name="Murrell J.C."/>
        </authorList>
    </citation>
    <scope>NUCLEOTIDE SEQUENCE [LARGE SCALE GENOMIC DNA]</scope>
    <source>
        <strain evidence="2 3">MC09</strain>
    </source>
</reference>
<dbReference type="GO" id="GO:0043565">
    <property type="term" value="F:sequence-specific DNA binding"/>
    <property type="evidence" value="ECO:0007669"/>
    <property type="project" value="TreeGrafter"/>
</dbReference>
<feature type="domain" description="Transposase IS200-like" evidence="1">
    <location>
        <begin position="13"/>
        <end position="128"/>
    </location>
</feature>
<dbReference type="GO" id="GO:0004803">
    <property type="term" value="F:transposase activity"/>
    <property type="evidence" value="ECO:0007669"/>
    <property type="project" value="InterPro"/>
</dbReference>
<dbReference type="Pfam" id="PF01797">
    <property type="entry name" value="Y1_Tnp"/>
    <property type="match status" value="1"/>
</dbReference>
<sequence>MPRDNLLKGRYSQARQIYHVTICTENRRDWFYDLQCGRIVIHQMRHLHEKNSLKSMAWVVMPDHLHWLFQLGDGKTLSGVIKQFKATSAIGVNAFLQRKGRLWQRGFYDHALRNEENLRQIARYIVANPLRAGLVEKIGDYPLWDAMWL</sequence>
<accession>G0A106</accession>
<evidence type="ECO:0000259" key="1">
    <source>
        <dbReference type="SMART" id="SM01321"/>
    </source>
</evidence>
<evidence type="ECO:0000313" key="3">
    <source>
        <dbReference type="Proteomes" id="UP000008888"/>
    </source>
</evidence>
<dbReference type="InterPro" id="IPR036515">
    <property type="entry name" value="Transposase_17_sf"/>
</dbReference>
<organism evidence="2 3">
    <name type="scientific">Methylomonas methanica (strain DSM 25384 / MC09)</name>
    <dbReference type="NCBI Taxonomy" id="857087"/>
    <lineage>
        <taxon>Bacteria</taxon>
        <taxon>Pseudomonadati</taxon>
        <taxon>Pseudomonadota</taxon>
        <taxon>Gammaproteobacteria</taxon>
        <taxon>Methylococcales</taxon>
        <taxon>Methylococcaceae</taxon>
        <taxon>Methylomonas</taxon>
    </lineage>
</organism>
<dbReference type="HOGENOM" id="CLU_068226_2_1_6"/>
<reference evidence="3" key="3">
    <citation type="submission" date="2011-05" db="EMBL/GenBank/DDBJ databases">
        <title>Complete sequence of Methylomonas methanica MC09.</title>
        <authorList>
            <consortium name="US DOE Joint Genome Institute"/>
            <person name="Lucas S."/>
            <person name="Han J."/>
            <person name="Lapidus A."/>
            <person name="Cheng J.-F."/>
            <person name="Goodwin L."/>
            <person name="Pitluck S."/>
            <person name="Peters L."/>
            <person name="Mikhailova N."/>
            <person name="Teshima H."/>
            <person name="Han C."/>
            <person name="Tapia R."/>
            <person name="Land M."/>
            <person name="Hauser L."/>
            <person name="Kyrpides N."/>
            <person name="Ivanova N."/>
            <person name="Pagani I."/>
            <person name="Stein L."/>
            <person name="Woyke T."/>
        </authorList>
    </citation>
    <scope>NUCLEOTIDE SEQUENCE [LARGE SCALE GENOMIC DNA]</scope>
    <source>
        <strain evidence="3">MC09</strain>
    </source>
</reference>
<dbReference type="SMART" id="SM01321">
    <property type="entry name" value="Y1_Tnp"/>
    <property type="match status" value="1"/>
</dbReference>
<dbReference type="InterPro" id="IPR002686">
    <property type="entry name" value="Transposase_17"/>
</dbReference>
<dbReference type="AlphaFoldDB" id="G0A106"/>
<dbReference type="Proteomes" id="UP000008888">
    <property type="component" value="Chromosome"/>
</dbReference>
<dbReference type="RefSeq" id="WP_013819495.1">
    <property type="nucleotide sequence ID" value="NC_015572.1"/>
</dbReference>
<keyword evidence="3" id="KW-1185">Reference proteome</keyword>
<gene>
    <name evidence="2" type="ordered locus">Metme_2882</name>
</gene>
<dbReference type="Gene3D" id="3.30.70.1290">
    <property type="entry name" value="Transposase IS200-like"/>
    <property type="match status" value="1"/>
</dbReference>
<dbReference type="eggNOG" id="COG1943">
    <property type="taxonomic scope" value="Bacteria"/>
</dbReference>
<dbReference type="NCBIfam" id="NF047646">
    <property type="entry name" value="REP_Tyr_transpos"/>
    <property type="match status" value="1"/>
</dbReference>
<dbReference type="InterPro" id="IPR052715">
    <property type="entry name" value="RAYT_transposase"/>
</dbReference>